<dbReference type="EMBL" id="JABBZE010000006">
    <property type="protein sequence ID" value="NMU88602.1"/>
    <property type="molecule type" value="Genomic_DNA"/>
</dbReference>
<dbReference type="GO" id="GO:0003677">
    <property type="term" value="F:DNA binding"/>
    <property type="evidence" value="ECO:0007669"/>
    <property type="project" value="InterPro"/>
</dbReference>
<dbReference type="InterPro" id="IPR001387">
    <property type="entry name" value="Cro/C1-type_HTH"/>
</dbReference>
<protein>
    <recommendedName>
        <fullName evidence="1">HTH cro/C1-type domain-containing protein</fullName>
    </recommendedName>
</protein>
<accession>A0A848ND62</accession>
<evidence type="ECO:0000313" key="3">
    <source>
        <dbReference type="Proteomes" id="UP000542405"/>
    </source>
</evidence>
<gene>
    <name evidence="2" type="ORF">HGQ98_01695</name>
</gene>
<name>A0A848ND62_9BURK</name>
<dbReference type="SUPFAM" id="SSF47413">
    <property type="entry name" value="lambda repressor-like DNA-binding domains"/>
    <property type="match status" value="1"/>
</dbReference>
<dbReference type="Proteomes" id="UP000542405">
    <property type="component" value="Unassembled WGS sequence"/>
</dbReference>
<comment type="caution">
    <text evidence="2">The sequence shown here is derived from an EMBL/GenBank/DDBJ whole genome shotgun (WGS) entry which is preliminary data.</text>
</comment>
<organism evidence="2 3">
    <name type="scientific">Achromobacter ruhlandii</name>
    <dbReference type="NCBI Taxonomy" id="72557"/>
    <lineage>
        <taxon>Bacteria</taxon>
        <taxon>Pseudomonadati</taxon>
        <taxon>Pseudomonadota</taxon>
        <taxon>Betaproteobacteria</taxon>
        <taxon>Burkholderiales</taxon>
        <taxon>Alcaligenaceae</taxon>
        <taxon>Achromobacter</taxon>
    </lineage>
</organism>
<dbReference type="RefSeq" id="WP_169535739.1">
    <property type="nucleotide sequence ID" value="NZ_JABBZE010000006.1"/>
</dbReference>
<dbReference type="AlphaFoldDB" id="A0A848ND62"/>
<sequence>MSQLLETRRDVSRLNLSKQMDVADGTLGRIKYGSGNPNVETLAQIARFFKFEPWQLLVPGFKVNEPPALRAEGGGNGELAGEEAELVAIFRRLKEPERTYLLANARGYAASVGVTPPIAPVKSPGAKVA</sequence>
<dbReference type="Gene3D" id="1.10.260.40">
    <property type="entry name" value="lambda repressor-like DNA-binding domains"/>
    <property type="match status" value="1"/>
</dbReference>
<evidence type="ECO:0000313" key="2">
    <source>
        <dbReference type="EMBL" id="NMU88602.1"/>
    </source>
</evidence>
<evidence type="ECO:0000259" key="1">
    <source>
        <dbReference type="PROSITE" id="PS50943"/>
    </source>
</evidence>
<proteinExistence type="predicted"/>
<dbReference type="PROSITE" id="PS50943">
    <property type="entry name" value="HTH_CROC1"/>
    <property type="match status" value="1"/>
</dbReference>
<reference evidence="2 3" key="1">
    <citation type="submission" date="2020-04" db="EMBL/GenBank/DDBJ databases">
        <title>Achromobacter ruhlandii genome sequencing and assembly.</title>
        <authorList>
            <person name="Martins R.C.R."/>
            <person name="Perdigao-Neto L.V."/>
            <person name="Levin A.S.S."/>
            <person name="Costa S.F."/>
        </authorList>
    </citation>
    <scope>NUCLEOTIDE SEQUENCE [LARGE SCALE GENOMIC DNA]</scope>
    <source>
        <strain evidence="2 3">9035ralo</strain>
    </source>
</reference>
<dbReference type="InterPro" id="IPR010982">
    <property type="entry name" value="Lambda_DNA-bd_dom_sf"/>
</dbReference>
<feature type="domain" description="HTH cro/C1-type" evidence="1">
    <location>
        <begin position="16"/>
        <end position="57"/>
    </location>
</feature>